<evidence type="ECO:0000313" key="1">
    <source>
        <dbReference type="EMBL" id="RYR35445.1"/>
    </source>
</evidence>
<keyword evidence="2" id="KW-1185">Reference proteome</keyword>
<dbReference type="AlphaFoldDB" id="A0A445B9U0"/>
<comment type="caution">
    <text evidence="1">The sequence shown here is derived from an EMBL/GenBank/DDBJ whole genome shotgun (WGS) entry which is preliminary data.</text>
</comment>
<name>A0A445B9U0_ARAHY</name>
<reference evidence="1 2" key="1">
    <citation type="submission" date="2019-01" db="EMBL/GenBank/DDBJ databases">
        <title>Sequencing of cultivated peanut Arachis hypogaea provides insights into genome evolution and oil improvement.</title>
        <authorList>
            <person name="Chen X."/>
        </authorList>
    </citation>
    <scope>NUCLEOTIDE SEQUENCE [LARGE SCALE GENOMIC DNA]</scope>
    <source>
        <strain evidence="2">cv. Fuhuasheng</strain>
        <tissue evidence="1">Leaves</tissue>
    </source>
</reference>
<sequence>MVVASPSFVVDLNRSGDGEVGIIDRVPISLQRGAPNGIDNALPDDDDADDLEPDIIVDDNSAISDGYDADDVDALAMATLKA</sequence>
<protein>
    <submittedName>
        <fullName evidence="1">Uncharacterized protein</fullName>
    </submittedName>
</protein>
<dbReference type="EMBL" id="SDMP01000010">
    <property type="protein sequence ID" value="RYR35445.1"/>
    <property type="molecule type" value="Genomic_DNA"/>
</dbReference>
<gene>
    <name evidence="1" type="ORF">Ahy_A10g050589</name>
</gene>
<accession>A0A445B9U0</accession>
<evidence type="ECO:0000313" key="2">
    <source>
        <dbReference type="Proteomes" id="UP000289738"/>
    </source>
</evidence>
<organism evidence="1 2">
    <name type="scientific">Arachis hypogaea</name>
    <name type="common">Peanut</name>
    <dbReference type="NCBI Taxonomy" id="3818"/>
    <lineage>
        <taxon>Eukaryota</taxon>
        <taxon>Viridiplantae</taxon>
        <taxon>Streptophyta</taxon>
        <taxon>Embryophyta</taxon>
        <taxon>Tracheophyta</taxon>
        <taxon>Spermatophyta</taxon>
        <taxon>Magnoliopsida</taxon>
        <taxon>eudicotyledons</taxon>
        <taxon>Gunneridae</taxon>
        <taxon>Pentapetalae</taxon>
        <taxon>rosids</taxon>
        <taxon>fabids</taxon>
        <taxon>Fabales</taxon>
        <taxon>Fabaceae</taxon>
        <taxon>Papilionoideae</taxon>
        <taxon>50 kb inversion clade</taxon>
        <taxon>dalbergioids sensu lato</taxon>
        <taxon>Dalbergieae</taxon>
        <taxon>Pterocarpus clade</taxon>
        <taxon>Arachis</taxon>
    </lineage>
</organism>
<dbReference type="Proteomes" id="UP000289738">
    <property type="component" value="Chromosome A10"/>
</dbReference>
<proteinExistence type="predicted"/>